<evidence type="ECO:0000313" key="4">
    <source>
        <dbReference type="Proteomes" id="UP001196870"/>
    </source>
</evidence>
<feature type="signal peptide" evidence="2">
    <location>
        <begin position="1"/>
        <end position="20"/>
    </location>
</feature>
<reference evidence="4" key="1">
    <citation type="journal article" date="2021" name="Syst. Appl. Microbiol.">
        <title>Roseomonas hellenica sp. nov., isolated from roots of wild-growing Alkanna tinctoria.</title>
        <authorList>
            <person name="Rat A."/>
            <person name="Naranjo H.D."/>
            <person name="Lebbe L."/>
            <person name="Cnockaert M."/>
            <person name="Krigas N."/>
            <person name="Grigoriadou K."/>
            <person name="Maloupa E."/>
            <person name="Willems A."/>
        </authorList>
    </citation>
    <scope>NUCLEOTIDE SEQUENCE [LARGE SCALE GENOMIC DNA]</scope>
    <source>
        <strain evidence="4">LMG 31523</strain>
    </source>
</reference>
<dbReference type="EMBL" id="JAAGBB010000012">
    <property type="protein sequence ID" value="MBR0665105.1"/>
    <property type="molecule type" value="Genomic_DNA"/>
</dbReference>
<feature type="compositionally biased region" description="Low complexity" evidence="1">
    <location>
        <begin position="51"/>
        <end position="69"/>
    </location>
</feature>
<comment type="caution">
    <text evidence="3">The sequence shown here is derived from an EMBL/GenBank/DDBJ whole genome shotgun (WGS) entry which is preliminary data.</text>
</comment>
<sequence>MRKSLAAFAFVVLVAGSALAQSDPAGSLPPPVKSLPQTQEASFGERVGATADRAASGVGRAARATGGAVKRAARWTGNRLERAGEWTRDRAERIGR</sequence>
<accession>A0ABS5EXS0</accession>
<feature type="region of interest" description="Disordered" evidence="1">
    <location>
        <begin position="22"/>
        <end position="69"/>
    </location>
</feature>
<feature type="chain" id="PRO_5045762153" evidence="2">
    <location>
        <begin position="21"/>
        <end position="96"/>
    </location>
</feature>
<name>A0ABS5EXS0_9PROT</name>
<dbReference type="Proteomes" id="UP001196870">
    <property type="component" value="Unassembled WGS sequence"/>
</dbReference>
<dbReference type="RefSeq" id="WP_211852765.1">
    <property type="nucleotide sequence ID" value="NZ_JAAGBB010000012.1"/>
</dbReference>
<evidence type="ECO:0000313" key="3">
    <source>
        <dbReference type="EMBL" id="MBR0665105.1"/>
    </source>
</evidence>
<protein>
    <submittedName>
        <fullName evidence="3">Uncharacterized protein</fullName>
    </submittedName>
</protein>
<gene>
    <name evidence="3" type="ORF">GXW71_12140</name>
</gene>
<organism evidence="3 4">
    <name type="scientific">Plastoroseomonas hellenica</name>
    <dbReference type="NCBI Taxonomy" id="2687306"/>
    <lineage>
        <taxon>Bacteria</taxon>
        <taxon>Pseudomonadati</taxon>
        <taxon>Pseudomonadota</taxon>
        <taxon>Alphaproteobacteria</taxon>
        <taxon>Acetobacterales</taxon>
        <taxon>Acetobacteraceae</taxon>
        <taxon>Plastoroseomonas</taxon>
    </lineage>
</organism>
<keyword evidence="2" id="KW-0732">Signal</keyword>
<evidence type="ECO:0000256" key="2">
    <source>
        <dbReference type="SAM" id="SignalP"/>
    </source>
</evidence>
<keyword evidence="4" id="KW-1185">Reference proteome</keyword>
<evidence type="ECO:0000256" key="1">
    <source>
        <dbReference type="SAM" id="MobiDB-lite"/>
    </source>
</evidence>
<proteinExistence type="predicted"/>